<protein>
    <submittedName>
        <fullName evidence="2">Uncharacterized protein</fullName>
    </submittedName>
</protein>
<dbReference type="RefSeq" id="WP_022635982.1">
    <property type="nucleotide sequence ID" value="NZ_ASJR01000003.1"/>
</dbReference>
<comment type="caution">
    <text evidence="2">The sequence shown here is derived from an EMBL/GenBank/DDBJ whole genome shotgun (WGS) entry which is preliminary data.</text>
</comment>
<evidence type="ECO:0000313" key="3">
    <source>
        <dbReference type="Proteomes" id="UP000017148"/>
    </source>
</evidence>
<evidence type="ECO:0000256" key="1">
    <source>
        <dbReference type="SAM" id="SignalP"/>
    </source>
</evidence>
<keyword evidence="1" id="KW-0732">Signal</keyword>
<organism evidence="2 3">
    <name type="scientific">Chitinivibrio alkaliphilus ACht1</name>
    <dbReference type="NCBI Taxonomy" id="1313304"/>
    <lineage>
        <taxon>Bacteria</taxon>
        <taxon>Pseudomonadati</taxon>
        <taxon>Fibrobacterota</taxon>
        <taxon>Chitinivibrionia</taxon>
        <taxon>Chitinivibrionales</taxon>
        <taxon>Chitinivibrionaceae</taxon>
        <taxon>Chitinivibrio</taxon>
    </lineage>
</organism>
<proteinExistence type="predicted"/>
<evidence type="ECO:0000313" key="2">
    <source>
        <dbReference type="EMBL" id="ERP38954.1"/>
    </source>
</evidence>
<gene>
    <name evidence="2" type="ORF">CALK_0443</name>
</gene>
<feature type="chain" id="PRO_5004682291" evidence="1">
    <location>
        <begin position="18"/>
        <end position="88"/>
    </location>
</feature>
<keyword evidence="3" id="KW-1185">Reference proteome</keyword>
<sequence length="88" mass="10147">MTLYLFSILYLLLHACAANTTYTEKLPSENLETSPWNIEETLLWYIHKWPPIMKIIPSTASLIGGKSQRIAYHVIKAYPSLTGQKMYE</sequence>
<reference evidence="2 3" key="1">
    <citation type="journal article" date="2013" name="Environ. Microbiol.">
        <title>Genome analysis of Chitinivibrio alkaliphilus gen. nov., sp. nov., a novel extremely haloalkaliphilic anaerobic chitinolytic bacterium from the candidate phylum Termite Group 3.</title>
        <authorList>
            <person name="Sorokin D.Y."/>
            <person name="Gumerov V.M."/>
            <person name="Rakitin A.L."/>
            <person name="Beletsky A.V."/>
            <person name="Damste J.S."/>
            <person name="Muyzer G."/>
            <person name="Mardanov A.V."/>
            <person name="Ravin N.V."/>
        </authorList>
    </citation>
    <scope>NUCLEOTIDE SEQUENCE [LARGE SCALE GENOMIC DNA]</scope>
    <source>
        <strain evidence="2 3">ACht1</strain>
    </source>
</reference>
<dbReference type="STRING" id="1313304.CALK_0443"/>
<dbReference type="EMBL" id="ASJR01000003">
    <property type="protein sequence ID" value="ERP38954.1"/>
    <property type="molecule type" value="Genomic_DNA"/>
</dbReference>
<dbReference type="AlphaFoldDB" id="U7D989"/>
<feature type="signal peptide" evidence="1">
    <location>
        <begin position="1"/>
        <end position="17"/>
    </location>
</feature>
<dbReference type="Proteomes" id="UP000017148">
    <property type="component" value="Unassembled WGS sequence"/>
</dbReference>
<accession>U7D989</accession>
<name>U7D989_9BACT</name>